<feature type="transmembrane region" description="Helical" evidence="6">
    <location>
        <begin position="71"/>
        <end position="98"/>
    </location>
</feature>
<evidence type="ECO:0000256" key="3">
    <source>
        <dbReference type="ARBA" id="ARBA00022692"/>
    </source>
</evidence>
<dbReference type="PANTHER" id="PTHR30250">
    <property type="entry name" value="PST FAMILY PREDICTED COLANIC ACID TRANSPORTER"/>
    <property type="match status" value="1"/>
</dbReference>
<keyword evidence="5 6" id="KW-0472">Membrane</keyword>
<comment type="subcellular location">
    <subcellularLocation>
        <location evidence="1">Cell membrane</location>
        <topology evidence="1">Multi-pass membrane protein</topology>
    </subcellularLocation>
</comment>
<comment type="caution">
    <text evidence="7">The sequence shown here is derived from an EMBL/GenBank/DDBJ whole genome shotgun (WGS) entry which is preliminary data.</text>
</comment>
<dbReference type="AlphaFoldDB" id="A0A4S3MLE3"/>
<keyword evidence="8" id="KW-1185">Reference proteome</keyword>
<keyword evidence="2" id="KW-1003">Cell membrane</keyword>
<feature type="transmembrane region" description="Helical" evidence="6">
    <location>
        <begin position="142"/>
        <end position="163"/>
    </location>
</feature>
<evidence type="ECO:0000313" key="7">
    <source>
        <dbReference type="EMBL" id="THD82309.1"/>
    </source>
</evidence>
<feature type="transmembrane region" description="Helical" evidence="6">
    <location>
        <begin position="233"/>
        <end position="253"/>
    </location>
</feature>
<feature type="transmembrane region" description="Helical" evidence="6">
    <location>
        <begin position="288"/>
        <end position="310"/>
    </location>
</feature>
<dbReference type="RefSeq" id="WP_136395417.1">
    <property type="nucleotide sequence ID" value="NZ_SSND01000004.1"/>
</dbReference>
<evidence type="ECO:0000256" key="2">
    <source>
        <dbReference type="ARBA" id="ARBA00022475"/>
    </source>
</evidence>
<dbReference type="PANTHER" id="PTHR30250:SF11">
    <property type="entry name" value="O-ANTIGEN TRANSPORTER-RELATED"/>
    <property type="match status" value="1"/>
</dbReference>
<dbReference type="OrthoDB" id="7605542at2"/>
<evidence type="ECO:0000313" key="8">
    <source>
        <dbReference type="Proteomes" id="UP000309450"/>
    </source>
</evidence>
<accession>A0A4S3MLE3</accession>
<evidence type="ECO:0000256" key="4">
    <source>
        <dbReference type="ARBA" id="ARBA00022989"/>
    </source>
</evidence>
<sequence length="408" mass="41501">MRRGLATALAGWTVPLAAEGAALARSVLIARALGAEELGRTMVLALVLRLAEMLADAGVERFLMARSGEIGAALLAALHGAALLRGVVTAAMLLTLALPAAALLPGAAGGATHATLALVPLVRGFVHLGYRLEERERRLGPLVVVEGGAVLAMLAAVPLALAMAGDHRAIVAILLAQALAQVGLSHVLARTAWRAVFDRAVLAEVLGFGGPLILNAALMFLTFQADRLVVAGWYGWAEVALYGVTFQLAMLPAQITGRAAGSLLAPRLRGLAGTALGAAARAALAAHLAGALAFALAFSALAPVVIGLAWGQAFRPDAALALLLGLAAAGRILRTPLSQLAVAHGRTGDPARANLWRAAALVPACVSAALGLPLHAIATTAVLGEAAATAAALWLARDILFPRLRTLP</sequence>
<dbReference type="EMBL" id="SSND01000004">
    <property type="protein sequence ID" value="THD82309.1"/>
    <property type="molecule type" value="Genomic_DNA"/>
</dbReference>
<keyword evidence="4 6" id="KW-1133">Transmembrane helix</keyword>
<feature type="transmembrane region" description="Helical" evidence="6">
    <location>
        <begin position="110"/>
        <end position="130"/>
    </location>
</feature>
<dbReference type="Pfam" id="PF13440">
    <property type="entry name" value="Polysacc_synt_3"/>
    <property type="match status" value="1"/>
</dbReference>
<dbReference type="GO" id="GO:0005886">
    <property type="term" value="C:plasma membrane"/>
    <property type="evidence" value="ECO:0007669"/>
    <property type="project" value="UniProtKB-SubCell"/>
</dbReference>
<feature type="transmembrane region" description="Helical" evidence="6">
    <location>
        <begin position="376"/>
        <end position="396"/>
    </location>
</feature>
<feature type="transmembrane region" description="Helical" evidence="6">
    <location>
        <begin position="201"/>
        <end position="221"/>
    </location>
</feature>
<reference evidence="7 8" key="1">
    <citation type="submission" date="2019-04" db="EMBL/GenBank/DDBJ databases">
        <title>Draft genome sequence of Gemmobacter aestuarii sp. nov.</title>
        <authorList>
            <person name="Hameed A."/>
            <person name="Lin S.-Y."/>
            <person name="Shahina M."/>
            <person name="Lai W.-A."/>
            <person name="Young C.-C."/>
        </authorList>
    </citation>
    <scope>NUCLEOTIDE SEQUENCE [LARGE SCALE GENOMIC DNA]</scope>
    <source>
        <strain evidence="7 8">CC-PW-75</strain>
    </source>
</reference>
<organism evidence="7 8">
    <name type="scientific">Aliigemmobacter aestuarii</name>
    <dbReference type="NCBI Taxonomy" id="1445661"/>
    <lineage>
        <taxon>Bacteria</taxon>
        <taxon>Pseudomonadati</taxon>
        <taxon>Pseudomonadota</taxon>
        <taxon>Alphaproteobacteria</taxon>
        <taxon>Rhodobacterales</taxon>
        <taxon>Paracoccaceae</taxon>
        <taxon>Aliigemmobacter</taxon>
    </lineage>
</organism>
<keyword evidence="3 6" id="KW-0812">Transmembrane</keyword>
<gene>
    <name evidence="7" type="ORF">E7811_14690</name>
</gene>
<evidence type="ECO:0000256" key="5">
    <source>
        <dbReference type="ARBA" id="ARBA00023136"/>
    </source>
</evidence>
<proteinExistence type="predicted"/>
<dbReference type="Proteomes" id="UP000309450">
    <property type="component" value="Unassembled WGS sequence"/>
</dbReference>
<dbReference type="InterPro" id="IPR050833">
    <property type="entry name" value="Poly_Biosynth_Transport"/>
</dbReference>
<feature type="transmembrane region" description="Helical" evidence="6">
    <location>
        <begin position="169"/>
        <end position="189"/>
    </location>
</feature>
<evidence type="ECO:0000256" key="1">
    <source>
        <dbReference type="ARBA" id="ARBA00004651"/>
    </source>
</evidence>
<name>A0A4S3MLE3_9RHOB</name>
<protein>
    <recommendedName>
        <fullName evidence="9">Polysaccharide biosynthesis protein</fullName>
    </recommendedName>
</protein>
<evidence type="ECO:0000256" key="6">
    <source>
        <dbReference type="SAM" id="Phobius"/>
    </source>
</evidence>
<evidence type="ECO:0008006" key="9">
    <source>
        <dbReference type="Google" id="ProtNLM"/>
    </source>
</evidence>